<proteinExistence type="predicted"/>
<dbReference type="PANTHER" id="PTHR36587:SF2">
    <property type="entry name" value="EXPRESSION SITE-ASSOCIATED GENE 3 (ESAG3)-LIKE PROTEIN"/>
    <property type="match status" value="1"/>
</dbReference>
<dbReference type="EMBL" id="ML995823">
    <property type="protein sequence ID" value="KAF2770860.1"/>
    <property type="molecule type" value="Genomic_DNA"/>
</dbReference>
<accession>A0A6G1LE10</accession>
<gene>
    <name evidence="1" type="ORF">EJ03DRAFT_360171</name>
</gene>
<dbReference type="CDD" id="cd22997">
    <property type="entry name" value="GT_LH"/>
    <property type="match status" value="1"/>
</dbReference>
<evidence type="ECO:0000313" key="2">
    <source>
        <dbReference type="Proteomes" id="UP000799436"/>
    </source>
</evidence>
<dbReference type="PANTHER" id="PTHR36587">
    <property type="entry name" value="EXPRESSION SITE-ASSOCIATED GENE 3 (ESAG3)-LIKE PROTEIN"/>
    <property type="match status" value="1"/>
</dbReference>
<evidence type="ECO:0000313" key="1">
    <source>
        <dbReference type="EMBL" id="KAF2770860.1"/>
    </source>
</evidence>
<keyword evidence="2" id="KW-1185">Reference proteome</keyword>
<organism evidence="1 2">
    <name type="scientific">Teratosphaeria nubilosa</name>
    <dbReference type="NCBI Taxonomy" id="161662"/>
    <lineage>
        <taxon>Eukaryota</taxon>
        <taxon>Fungi</taxon>
        <taxon>Dikarya</taxon>
        <taxon>Ascomycota</taxon>
        <taxon>Pezizomycotina</taxon>
        <taxon>Dothideomycetes</taxon>
        <taxon>Dothideomycetidae</taxon>
        <taxon>Mycosphaerellales</taxon>
        <taxon>Teratosphaeriaceae</taxon>
        <taxon>Teratosphaeria</taxon>
    </lineage>
</organism>
<protein>
    <submittedName>
        <fullName evidence="1">Uncharacterized protein</fullName>
    </submittedName>
</protein>
<dbReference type="Proteomes" id="UP000799436">
    <property type="component" value="Unassembled WGS sequence"/>
</dbReference>
<sequence>MPVVTGVKTHFLGESVFPPPPNAAPHPLFGHAFRTRGLHILVPTPDVRLDSCRLLLSAAAAGYPDPVLIGWGGRGLYNGSESNLFRISETLAYLRTLKKSASDDLVVLADPQAVVFQLPPEVLIRRYFRTIRRKNEKLKKDRIYRRRGSDGIPVMDSILNFEMAIGTSECWPQDPEKGMHCQYMPDSTLYHILNQGISAEPSTDPLADDIYGPAADGPRFLNSGAMIGPVKDLRRLLQAVINTIEAEFNEMFPYRTSDQHYIATVWARQEQERTHLAANNTKEVSTDDSYEYHVAVDHGSDLFMLSSWSQPYTVWMTFNHSVTGTSSATQRSKHDPTRLDRLTLGSDLTSLQNPFPNTPRNGSSRQQVTWADIILGTNTVTGKAFPAYHVTELTETLDARWPRMWFQPHGRALLRAQRARRVAATSKHAHAEAVVAEVRGTRYTTVHAHRGNRQQEFPCTRLAQCQWWSVE</sequence>
<dbReference type="OrthoDB" id="422736at2759"/>
<name>A0A6G1LE10_9PEZI</name>
<dbReference type="AlphaFoldDB" id="A0A6G1LE10"/>
<reference evidence="1" key="1">
    <citation type="journal article" date="2020" name="Stud. Mycol.">
        <title>101 Dothideomycetes genomes: a test case for predicting lifestyles and emergence of pathogens.</title>
        <authorList>
            <person name="Haridas S."/>
            <person name="Albert R."/>
            <person name="Binder M."/>
            <person name="Bloem J."/>
            <person name="Labutti K."/>
            <person name="Salamov A."/>
            <person name="Andreopoulos B."/>
            <person name="Baker S."/>
            <person name="Barry K."/>
            <person name="Bills G."/>
            <person name="Bluhm B."/>
            <person name="Cannon C."/>
            <person name="Castanera R."/>
            <person name="Culley D."/>
            <person name="Daum C."/>
            <person name="Ezra D."/>
            <person name="Gonzalez J."/>
            <person name="Henrissat B."/>
            <person name="Kuo A."/>
            <person name="Liang C."/>
            <person name="Lipzen A."/>
            <person name="Lutzoni F."/>
            <person name="Magnuson J."/>
            <person name="Mondo S."/>
            <person name="Nolan M."/>
            <person name="Ohm R."/>
            <person name="Pangilinan J."/>
            <person name="Park H.-J."/>
            <person name="Ramirez L."/>
            <person name="Alfaro M."/>
            <person name="Sun H."/>
            <person name="Tritt A."/>
            <person name="Yoshinaga Y."/>
            <person name="Zwiers L.-H."/>
            <person name="Turgeon B."/>
            <person name="Goodwin S."/>
            <person name="Spatafora J."/>
            <person name="Crous P."/>
            <person name="Grigoriev I."/>
        </authorList>
    </citation>
    <scope>NUCLEOTIDE SEQUENCE</scope>
    <source>
        <strain evidence="1">CBS 116005</strain>
    </source>
</reference>